<dbReference type="InterPro" id="IPR016187">
    <property type="entry name" value="CTDL_fold"/>
</dbReference>
<keyword evidence="1" id="KW-0732">Signal</keyword>
<name>A0A8J3M933_9RHOB</name>
<proteinExistence type="predicted"/>
<feature type="chain" id="PRO_5035313183" description="Sulfatase-modifying factor enzyme-like domain-containing protein" evidence="1">
    <location>
        <begin position="18"/>
        <end position="516"/>
    </location>
</feature>
<dbReference type="EMBL" id="BNCJ01000014">
    <property type="protein sequence ID" value="GHF63592.1"/>
    <property type="molecule type" value="Genomic_DNA"/>
</dbReference>
<feature type="signal peptide" evidence="1">
    <location>
        <begin position="1"/>
        <end position="17"/>
    </location>
</feature>
<protein>
    <recommendedName>
        <fullName evidence="2">Sulfatase-modifying factor enzyme-like domain-containing protein</fullName>
    </recommendedName>
</protein>
<dbReference type="PANTHER" id="PTHR23150:SF19">
    <property type="entry name" value="FORMYLGLYCINE-GENERATING ENZYME"/>
    <property type="match status" value="1"/>
</dbReference>
<reference evidence="3" key="1">
    <citation type="journal article" date="2014" name="Int. J. Syst. Evol. Microbiol.">
        <title>Complete genome sequence of Corynebacterium casei LMG S-19264T (=DSM 44701T), isolated from a smear-ripened cheese.</title>
        <authorList>
            <consortium name="US DOE Joint Genome Institute (JGI-PGF)"/>
            <person name="Walter F."/>
            <person name="Albersmeier A."/>
            <person name="Kalinowski J."/>
            <person name="Ruckert C."/>
        </authorList>
    </citation>
    <scope>NUCLEOTIDE SEQUENCE</scope>
    <source>
        <strain evidence="3">KCTC 42650</strain>
    </source>
</reference>
<dbReference type="InterPro" id="IPR042095">
    <property type="entry name" value="SUMF_sf"/>
</dbReference>
<dbReference type="InterPro" id="IPR051043">
    <property type="entry name" value="Sulfatase_Mod_Factor_Kinase"/>
</dbReference>
<evidence type="ECO:0000256" key="1">
    <source>
        <dbReference type="SAM" id="SignalP"/>
    </source>
</evidence>
<evidence type="ECO:0000259" key="2">
    <source>
        <dbReference type="Pfam" id="PF03781"/>
    </source>
</evidence>
<comment type="caution">
    <text evidence="3">The sequence shown here is derived from an EMBL/GenBank/DDBJ whole genome shotgun (WGS) entry which is preliminary data.</text>
</comment>
<dbReference type="PANTHER" id="PTHR23150">
    <property type="entry name" value="SULFATASE MODIFYING FACTOR 1, 2"/>
    <property type="match status" value="1"/>
</dbReference>
<dbReference type="Proteomes" id="UP000626220">
    <property type="component" value="Unassembled WGS sequence"/>
</dbReference>
<feature type="domain" description="Sulfatase-modifying factor enzyme-like" evidence="2">
    <location>
        <begin position="100"/>
        <end position="285"/>
    </location>
</feature>
<dbReference type="RefSeq" id="WP_189681757.1">
    <property type="nucleotide sequence ID" value="NZ_BNCJ01000014.1"/>
</dbReference>
<dbReference type="GO" id="GO:0120147">
    <property type="term" value="F:formylglycine-generating oxidase activity"/>
    <property type="evidence" value="ECO:0007669"/>
    <property type="project" value="TreeGrafter"/>
</dbReference>
<keyword evidence="4" id="KW-1185">Reference proteome</keyword>
<evidence type="ECO:0000313" key="4">
    <source>
        <dbReference type="Proteomes" id="UP000626220"/>
    </source>
</evidence>
<evidence type="ECO:0000313" key="3">
    <source>
        <dbReference type="EMBL" id="GHF63592.1"/>
    </source>
</evidence>
<sequence>MKRLALILALAAAPAQAQDWPREVYDPATEGAPADLVLPMPCGGAMAFQKVTVPVDASDPLADRRLRLGQTLDDTGYSDYLSPAFLRGSFTDAATGTTHYYIARYELTEGQYRALIGDCHAPERSDRLARGGLSWFDAVSLAQTYSEWLIAQRPPGLPVEDGVPGFVRLPTETEWEYATRGGARIEPTKFPDRTFFGDGDLRDYARHQAAGSGRGALGPVGLRKPNPLGLYDVYGNAEELMLDPFRLNAVGRAGGQVGGIVTRGGSVLSTPDQIYSAQRTEYPPFDPATGAPIAGATFGMRLVIATHIATSDAHLRAIRNRWDEIAGAEPDAAIAETDPLALLTGLIEAETDPGRQDALNELKLQFRRAGDRAQTAQSQSARATLLAGAVFVESLDNNAAAIAAKAANIRMLVDLQKNGNQTAFYARQVEKHVQEIGELRAAQATYLLSFRATLESLNADVAPTVRESAYAVLREEMSLAGRSALLRKLDRFWGDVEAYADRPDLGPDALLAMALD</sequence>
<accession>A0A8J3M933</accession>
<dbReference type="Gene3D" id="3.90.1580.10">
    <property type="entry name" value="paralog of FGE (formylglycine-generating enzyme)"/>
    <property type="match status" value="1"/>
</dbReference>
<dbReference type="Pfam" id="PF03781">
    <property type="entry name" value="FGE-sulfatase"/>
    <property type="match status" value="1"/>
</dbReference>
<dbReference type="AlphaFoldDB" id="A0A8J3M933"/>
<dbReference type="SUPFAM" id="SSF56436">
    <property type="entry name" value="C-type lectin-like"/>
    <property type="match status" value="1"/>
</dbReference>
<reference evidence="3" key="2">
    <citation type="submission" date="2020-09" db="EMBL/GenBank/DDBJ databases">
        <authorList>
            <person name="Sun Q."/>
            <person name="Kim S."/>
        </authorList>
    </citation>
    <scope>NUCLEOTIDE SEQUENCE</scope>
    <source>
        <strain evidence="3">KCTC 42650</strain>
    </source>
</reference>
<dbReference type="InterPro" id="IPR005532">
    <property type="entry name" value="SUMF_dom"/>
</dbReference>
<organism evidence="3 4">
    <name type="scientific">Seohaeicola zhoushanensis</name>
    <dbReference type="NCBI Taxonomy" id="1569283"/>
    <lineage>
        <taxon>Bacteria</taxon>
        <taxon>Pseudomonadati</taxon>
        <taxon>Pseudomonadota</taxon>
        <taxon>Alphaproteobacteria</taxon>
        <taxon>Rhodobacterales</taxon>
        <taxon>Roseobacteraceae</taxon>
        <taxon>Seohaeicola</taxon>
    </lineage>
</organism>
<gene>
    <name evidence="3" type="ORF">GCM10017056_38600</name>
</gene>